<comment type="caution">
    <text evidence="1">The sequence shown here is derived from an EMBL/GenBank/DDBJ whole genome shotgun (WGS) entry which is preliminary data.</text>
</comment>
<proteinExistence type="predicted"/>
<dbReference type="Proteomes" id="UP000789920">
    <property type="component" value="Unassembled WGS sequence"/>
</dbReference>
<evidence type="ECO:0000313" key="1">
    <source>
        <dbReference type="EMBL" id="CAG8555973.1"/>
    </source>
</evidence>
<dbReference type="EMBL" id="CAJVQC010005599">
    <property type="protein sequence ID" value="CAG8555973.1"/>
    <property type="molecule type" value="Genomic_DNA"/>
</dbReference>
<organism evidence="1 2">
    <name type="scientific">Racocetra persica</name>
    <dbReference type="NCBI Taxonomy" id="160502"/>
    <lineage>
        <taxon>Eukaryota</taxon>
        <taxon>Fungi</taxon>
        <taxon>Fungi incertae sedis</taxon>
        <taxon>Mucoromycota</taxon>
        <taxon>Glomeromycotina</taxon>
        <taxon>Glomeromycetes</taxon>
        <taxon>Diversisporales</taxon>
        <taxon>Gigasporaceae</taxon>
        <taxon>Racocetra</taxon>
    </lineage>
</organism>
<reference evidence="1" key="1">
    <citation type="submission" date="2021-06" db="EMBL/GenBank/DDBJ databases">
        <authorList>
            <person name="Kallberg Y."/>
            <person name="Tangrot J."/>
            <person name="Rosling A."/>
        </authorList>
    </citation>
    <scope>NUCLEOTIDE SEQUENCE</scope>
    <source>
        <strain evidence="1">MA461A</strain>
    </source>
</reference>
<evidence type="ECO:0000313" key="2">
    <source>
        <dbReference type="Proteomes" id="UP000789920"/>
    </source>
</evidence>
<name>A0ACA9LYF6_9GLOM</name>
<sequence>TLKFDVQYSEEENIPKTTKWLMCAGKKNNKDSWESIATIIPEKQNEEIFNGKFYSYLSLRNSSELPVILHSNGWELTPNRRSLKSNSEKNINILNNISELHVRLFERLTKIEHPRNENYQMISQLWPIPETESDTFKIKEYGKKVLERLCEKNSEIFWSPYGDGKYVNLINSIFINDDTPKNIVEFLNKHNYSTVKIKPEHLNEFKEKNGYQQASPQFIRDILKNDESILDSTDLTLSERFSLLKYILEDNNYCDLENISLVPLFGNKFGKFATESNYSMATLEQLKLFPKVGLEYFIPIDLLEAHDLYTIFVKNEFLKATNIQFFGELTIRRFLQQEF</sequence>
<accession>A0ACA9LYF6</accession>
<feature type="non-terminal residue" evidence="1">
    <location>
        <position position="1"/>
    </location>
</feature>
<keyword evidence="2" id="KW-1185">Reference proteome</keyword>
<protein>
    <submittedName>
        <fullName evidence="1">6850_t:CDS:1</fullName>
    </submittedName>
</protein>
<gene>
    <name evidence="1" type="ORF">RPERSI_LOCUS4158</name>
</gene>